<evidence type="ECO:0000259" key="7">
    <source>
        <dbReference type="Pfam" id="PF01243"/>
    </source>
</evidence>
<feature type="binding site" evidence="6">
    <location>
        <position position="107"/>
    </location>
    <ligand>
        <name>FMN</name>
        <dbReference type="ChEBI" id="CHEBI:58210"/>
    </ligand>
</feature>
<keyword evidence="3 6" id="KW-0288">FMN</keyword>
<dbReference type="GO" id="GO:0010181">
    <property type="term" value="F:FMN binding"/>
    <property type="evidence" value="ECO:0007669"/>
    <property type="project" value="UniProtKB-UniRule"/>
</dbReference>
<dbReference type="EC" id="1.4.3.5" evidence="5"/>
<keyword evidence="4" id="KW-0560">Oxidoreductase</keyword>
<evidence type="ECO:0000313" key="9">
    <source>
        <dbReference type="EMBL" id="SDK21157.1"/>
    </source>
</evidence>
<dbReference type="GO" id="GO:0008615">
    <property type="term" value="P:pyridoxine biosynthetic process"/>
    <property type="evidence" value="ECO:0007669"/>
    <property type="project" value="UniProtKB-UniRule"/>
</dbReference>
<dbReference type="Pfam" id="PF01243">
    <property type="entry name" value="PNPOx_N"/>
    <property type="match status" value="1"/>
</dbReference>
<dbReference type="PANTHER" id="PTHR10851:SF0">
    <property type="entry name" value="PYRIDOXINE-5'-PHOSPHATE OXIDASE"/>
    <property type="match status" value="1"/>
</dbReference>
<name>A0A1G9A1S4_ACTMZ</name>
<dbReference type="AlphaFoldDB" id="A0A1G9A1S4"/>
<evidence type="ECO:0000259" key="8">
    <source>
        <dbReference type="Pfam" id="PF10590"/>
    </source>
</evidence>
<evidence type="ECO:0000256" key="4">
    <source>
        <dbReference type="ARBA" id="ARBA00023002"/>
    </source>
</evidence>
<dbReference type="InterPro" id="IPR019576">
    <property type="entry name" value="Pyridoxamine_oxidase_dimer_C"/>
</dbReference>
<dbReference type="InterPro" id="IPR011576">
    <property type="entry name" value="Pyridox_Oxase_N"/>
</dbReference>
<feature type="binding site" evidence="6">
    <location>
        <position position="84"/>
    </location>
    <ligand>
        <name>FMN</name>
        <dbReference type="ChEBI" id="CHEBI:58210"/>
    </ligand>
</feature>
<organism evidence="9 10">
    <name type="scientific">Actinopolyspora mzabensis</name>
    <dbReference type="NCBI Taxonomy" id="995066"/>
    <lineage>
        <taxon>Bacteria</taxon>
        <taxon>Bacillati</taxon>
        <taxon>Actinomycetota</taxon>
        <taxon>Actinomycetes</taxon>
        <taxon>Actinopolysporales</taxon>
        <taxon>Actinopolysporaceae</taxon>
        <taxon>Actinopolyspora</taxon>
    </lineage>
</organism>
<evidence type="ECO:0000256" key="2">
    <source>
        <dbReference type="ARBA" id="ARBA00022630"/>
    </source>
</evidence>
<dbReference type="EMBL" id="FNFM01000005">
    <property type="protein sequence ID" value="SDK21157.1"/>
    <property type="molecule type" value="Genomic_DNA"/>
</dbReference>
<keyword evidence="10" id="KW-1185">Reference proteome</keyword>
<keyword evidence="2" id="KW-0285">Flavoprotein</keyword>
<dbReference type="SUPFAM" id="SSF50475">
    <property type="entry name" value="FMN-binding split barrel"/>
    <property type="match status" value="1"/>
</dbReference>
<dbReference type="InterPro" id="IPR000659">
    <property type="entry name" value="Pyridox_Oxase"/>
</dbReference>
<evidence type="ECO:0000256" key="6">
    <source>
        <dbReference type="PIRSR" id="PIRSR000190-2"/>
    </source>
</evidence>
<accession>A0A1G9A1S4</accession>
<dbReference type="GO" id="GO:0004733">
    <property type="term" value="F:pyridoxamine phosphate oxidase activity"/>
    <property type="evidence" value="ECO:0007669"/>
    <property type="project" value="UniProtKB-UniRule"/>
</dbReference>
<dbReference type="PIRSF" id="PIRSF000190">
    <property type="entry name" value="Pyd_amn-ph_oxd"/>
    <property type="match status" value="1"/>
</dbReference>
<evidence type="ECO:0000256" key="3">
    <source>
        <dbReference type="ARBA" id="ARBA00022643"/>
    </source>
</evidence>
<dbReference type="InterPro" id="IPR012349">
    <property type="entry name" value="Split_barrel_FMN-bd"/>
</dbReference>
<dbReference type="Gene3D" id="2.30.110.10">
    <property type="entry name" value="Electron Transport, Fmn-binding Protein, Chain A"/>
    <property type="match status" value="1"/>
</dbReference>
<protein>
    <recommendedName>
        <fullName evidence="5">Pyridoxamine 5'-phosphate oxidase</fullName>
        <ecNumber evidence="5">1.4.3.5</ecNumber>
    </recommendedName>
</protein>
<feature type="binding site" evidence="6">
    <location>
        <begin position="142"/>
        <end position="143"/>
    </location>
    <ligand>
        <name>FMN</name>
        <dbReference type="ChEBI" id="CHEBI:58210"/>
    </ligand>
</feature>
<dbReference type="PANTHER" id="PTHR10851">
    <property type="entry name" value="PYRIDOXINE-5-PHOSPHATE OXIDASE"/>
    <property type="match status" value="1"/>
</dbReference>
<dbReference type="Pfam" id="PF10590">
    <property type="entry name" value="PNP_phzG_C"/>
    <property type="match status" value="1"/>
</dbReference>
<feature type="binding site" evidence="6">
    <location>
        <begin position="63"/>
        <end position="68"/>
    </location>
    <ligand>
        <name>FMN</name>
        <dbReference type="ChEBI" id="CHEBI:58210"/>
    </ligand>
</feature>
<dbReference type="Proteomes" id="UP000199213">
    <property type="component" value="Unassembled WGS sequence"/>
</dbReference>
<evidence type="ECO:0000256" key="5">
    <source>
        <dbReference type="NCBIfam" id="TIGR00558"/>
    </source>
</evidence>
<feature type="binding site" evidence="6">
    <location>
        <position position="185"/>
    </location>
    <ligand>
        <name>FMN</name>
        <dbReference type="ChEBI" id="CHEBI:58210"/>
    </ligand>
</feature>
<dbReference type="NCBIfam" id="NF004231">
    <property type="entry name" value="PRK05679.1"/>
    <property type="match status" value="1"/>
</dbReference>
<proteinExistence type="inferred from homology"/>
<feature type="domain" description="Pyridoxine 5'-phosphate oxidase dimerisation C-terminal" evidence="8">
    <location>
        <begin position="172"/>
        <end position="212"/>
    </location>
</feature>
<feature type="binding site" evidence="6">
    <location>
        <position position="195"/>
    </location>
    <ligand>
        <name>FMN</name>
        <dbReference type="ChEBI" id="CHEBI:58210"/>
    </ligand>
</feature>
<dbReference type="InterPro" id="IPR053451">
    <property type="entry name" value="Phenazine_biosynth_oxidase"/>
</dbReference>
<sequence length="212" mass="23776">MAGAQRNTLTGSADLHLPEFESPPDCPVALLRSWLSTASEQEVREPAAMVLATTDTERQAWTRVVLAKNVDDRGIIFSTSGNSRKGAHIAENPRAAATFYWRETLQQINVAGRIERLTDEDSDALFDERPVAAQATTAVSRQSETLEDAESLRAQVARLTDAGEPLERPSWWGGFRLVPETIEFWHGSPDRLHRRLQYERAGDGWRARRLQP</sequence>
<comment type="cofactor">
    <cofactor evidence="6">
        <name>FMN</name>
        <dbReference type="ChEBI" id="CHEBI:58210"/>
    </cofactor>
    <text evidence="6">Binds 1 FMN per subunit.</text>
</comment>
<feature type="binding site" evidence="6">
    <location>
        <position position="85"/>
    </location>
    <ligand>
        <name>FMN</name>
        <dbReference type="ChEBI" id="CHEBI:58210"/>
    </ligand>
</feature>
<comment type="similarity">
    <text evidence="1">Belongs to the pyridoxamine 5'-phosphate oxidase family.</text>
</comment>
<evidence type="ECO:0000313" key="10">
    <source>
        <dbReference type="Proteomes" id="UP000199213"/>
    </source>
</evidence>
<dbReference type="NCBIfam" id="NF038138">
    <property type="entry name" value="phena_PhzG"/>
    <property type="match status" value="1"/>
</dbReference>
<dbReference type="NCBIfam" id="TIGR00558">
    <property type="entry name" value="pdxH"/>
    <property type="match status" value="1"/>
</dbReference>
<gene>
    <name evidence="9" type="ORF">SAMN04487820_105258</name>
</gene>
<reference evidence="10" key="1">
    <citation type="submission" date="2016-10" db="EMBL/GenBank/DDBJ databases">
        <authorList>
            <person name="Varghese N."/>
            <person name="Submissions S."/>
        </authorList>
    </citation>
    <scope>NUCLEOTIDE SEQUENCE [LARGE SCALE GENOMIC DNA]</scope>
    <source>
        <strain evidence="10">DSM 45460</strain>
    </source>
</reference>
<dbReference type="OrthoDB" id="9780392at2"/>
<feature type="domain" description="Pyridoxamine 5'-phosphate oxidase N-terminal" evidence="7">
    <location>
        <begin position="39"/>
        <end position="159"/>
    </location>
</feature>
<evidence type="ECO:0000256" key="1">
    <source>
        <dbReference type="ARBA" id="ARBA00007301"/>
    </source>
</evidence>